<feature type="transmembrane region" description="Helical" evidence="3">
    <location>
        <begin position="280"/>
        <end position="298"/>
    </location>
</feature>
<feature type="transmembrane region" description="Helical" evidence="3">
    <location>
        <begin position="319"/>
        <end position="339"/>
    </location>
</feature>
<name>A0ABX1XCK2_9BACL</name>
<dbReference type="PANTHER" id="PTHR22550:SF5">
    <property type="entry name" value="LEUCINE ZIPPER PROTEIN 4"/>
    <property type="match status" value="1"/>
</dbReference>
<keyword evidence="3" id="KW-0812">Transmembrane</keyword>
<evidence type="ECO:0000256" key="3">
    <source>
        <dbReference type="SAM" id="Phobius"/>
    </source>
</evidence>
<accession>A0ABX1XCK2</accession>
<evidence type="ECO:0000313" key="5">
    <source>
        <dbReference type="Proteomes" id="UP000653578"/>
    </source>
</evidence>
<gene>
    <name evidence="4" type="ORF">GC096_19100</name>
</gene>
<dbReference type="PANTHER" id="PTHR22550">
    <property type="entry name" value="SPORE GERMINATION PROTEIN"/>
    <property type="match status" value="1"/>
</dbReference>
<keyword evidence="2 3" id="KW-0472">Membrane</keyword>
<evidence type="ECO:0000256" key="2">
    <source>
        <dbReference type="ARBA" id="ARBA00023136"/>
    </source>
</evidence>
<keyword evidence="5" id="KW-1185">Reference proteome</keyword>
<keyword evidence="3" id="KW-1133">Transmembrane helix</keyword>
<reference evidence="4 5" key="1">
    <citation type="submission" date="2019-10" db="EMBL/GenBank/DDBJ databases">
        <title>Description of Paenibacillus humi sp. nov.</title>
        <authorList>
            <person name="Carlier A."/>
            <person name="Qi S."/>
        </authorList>
    </citation>
    <scope>NUCLEOTIDE SEQUENCE [LARGE SCALE GENOMIC DNA]</scope>
    <source>
        <strain evidence="4 5">LMG 31461</strain>
    </source>
</reference>
<dbReference type="Pfam" id="PF03323">
    <property type="entry name" value="GerA"/>
    <property type="match status" value="1"/>
</dbReference>
<protein>
    <submittedName>
        <fullName evidence="4">Spore germination protein</fullName>
    </submittedName>
</protein>
<proteinExistence type="inferred from homology"/>
<dbReference type="InterPro" id="IPR004995">
    <property type="entry name" value="Spore_Ger"/>
</dbReference>
<comment type="caution">
    <text evidence="4">The sequence shown here is derived from an EMBL/GenBank/DDBJ whole genome shotgun (WGS) entry which is preliminary data.</text>
</comment>
<feature type="transmembrane region" description="Helical" evidence="3">
    <location>
        <begin position="404"/>
        <end position="428"/>
    </location>
</feature>
<sequence length="483" mass="53414">MNEQDFREWFALSDDVILKTYPVMQGDQAQRVTMLYCEGMVKKELIDGLVLPKLQAFINSDFYRNEDALDVSSMLQLIKLTGKQLIEEMKISVYAGQLILFFEKTQEIYAMDIASPPNRAPEESSTETSIKGPRDGFTEDVITNIALIRKRLTTPSLCCEKIILGRRSNTVVALLYLCDVINESVLQEAKDRLQSIDVDAVISSSQLEDALSGQTYSIFPLLNYTGRPDFVADSLLRGRFAIIVDGSPMVLVAPVTLTYILNSPEDVHNPFYYVAFERLLRIIGLLISVLLPGLWISVSSFNLDQIPYQLVATISSSRLGLPLSGPMDFIIMLTLFELFREAGARLPKVVGQTVTVVGGLIVGDAAIRSGITSPTTLVVTSLSTISMYTLVNQSLAGTITVLRIVILLISTMFGIYGFMISLMGLVLLMSTLESFGVPYLSPISPPFFGEMTTSLFSKAWKKLARRPIELGTKEDTRQGSESS</sequence>
<dbReference type="Proteomes" id="UP000653578">
    <property type="component" value="Unassembled WGS sequence"/>
</dbReference>
<evidence type="ECO:0000313" key="4">
    <source>
        <dbReference type="EMBL" id="NOU66149.1"/>
    </source>
</evidence>
<comment type="similarity">
    <text evidence="1">Belongs to the GerABKA family.</text>
</comment>
<dbReference type="RefSeq" id="WP_171632426.1">
    <property type="nucleotide sequence ID" value="NZ_WHNY01000060.1"/>
</dbReference>
<evidence type="ECO:0000256" key="1">
    <source>
        <dbReference type="ARBA" id="ARBA00005278"/>
    </source>
</evidence>
<dbReference type="PIRSF" id="PIRSF005690">
    <property type="entry name" value="GerBA"/>
    <property type="match status" value="1"/>
</dbReference>
<organism evidence="4 5">
    <name type="scientific">Paenibacillus plantarum</name>
    <dbReference type="NCBI Taxonomy" id="2654975"/>
    <lineage>
        <taxon>Bacteria</taxon>
        <taxon>Bacillati</taxon>
        <taxon>Bacillota</taxon>
        <taxon>Bacilli</taxon>
        <taxon>Bacillales</taxon>
        <taxon>Paenibacillaceae</taxon>
        <taxon>Paenibacillus</taxon>
    </lineage>
</organism>
<dbReference type="EMBL" id="WHNY01000060">
    <property type="protein sequence ID" value="NOU66149.1"/>
    <property type="molecule type" value="Genomic_DNA"/>
</dbReference>
<dbReference type="InterPro" id="IPR050768">
    <property type="entry name" value="UPF0353/GerABKA_families"/>
</dbReference>